<dbReference type="AlphaFoldDB" id="A0AAD6F954"/>
<feature type="domain" description="F-box" evidence="1">
    <location>
        <begin position="24"/>
        <end position="70"/>
    </location>
</feature>
<dbReference type="Gene3D" id="1.20.1280.50">
    <property type="match status" value="1"/>
</dbReference>
<name>A0AAD6F954_9TELE</name>
<dbReference type="PANTHER" id="PTHR46731">
    <property type="entry name" value="F-BOX ONLY PROTEIN 15"/>
    <property type="match status" value="1"/>
</dbReference>
<evidence type="ECO:0000259" key="1">
    <source>
        <dbReference type="PROSITE" id="PS50181"/>
    </source>
</evidence>
<evidence type="ECO:0000313" key="2">
    <source>
        <dbReference type="EMBL" id="KAJ4925302.1"/>
    </source>
</evidence>
<gene>
    <name evidence="2" type="ORF">JOQ06_018037</name>
</gene>
<dbReference type="GO" id="GO:0019005">
    <property type="term" value="C:SCF ubiquitin ligase complex"/>
    <property type="evidence" value="ECO:0007669"/>
    <property type="project" value="TreeGrafter"/>
</dbReference>
<proteinExistence type="predicted"/>
<dbReference type="EMBL" id="JAPTMU010000021">
    <property type="protein sequence ID" value="KAJ4925302.1"/>
    <property type="molecule type" value="Genomic_DNA"/>
</dbReference>
<comment type="caution">
    <text evidence="2">The sequence shown here is derived from an EMBL/GenBank/DDBJ whole genome shotgun (WGS) entry which is preliminary data.</text>
</comment>
<organism evidence="2 3">
    <name type="scientific">Pogonophryne albipinna</name>
    <dbReference type="NCBI Taxonomy" id="1090488"/>
    <lineage>
        <taxon>Eukaryota</taxon>
        <taxon>Metazoa</taxon>
        <taxon>Chordata</taxon>
        <taxon>Craniata</taxon>
        <taxon>Vertebrata</taxon>
        <taxon>Euteleostomi</taxon>
        <taxon>Actinopterygii</taxon>
        <taxon>Neopterygii</taxon>
        <taxon>Teleostei</taxon>
        <taxon>Neoteleostei</taxon>
        <taxon>Acanthomorphata</taxon>
        <taxon>Eupercaria</taxon>
        <taxon>Perciformes</taxon>
        <taxon>Notothenioidei</taxon>
        <taxon>Pogonophryne</taxon>
    </lineage>
</organism>
<dbReference type="InterPro" id="IPR036047">
    <property type="entry name" value="F-box-like_dom_sf"/>
</dbReference>
<evidence type="ECO:0000313" key="3">
    <source>
        <dbReference type="Proteomes" id="UP001219934"/>
    </source>
</evidence>
<dbReference type="Pfam" id="PF12937">
    <property type="entry name" value="F-box-like"/>
    <property type="match status" value="1"/>
</dbReference>
<dbReference type="PANTHER" id="PTHR46731:SF1">
    <property type="entry name" value="F-BOX ONLY PROTEIN 15"/>
    <property type="match status" value="1"/>
</dbReference>
<dbReference type="Proteomes" id="UP001219934">
    <property type="component" value="Unassembled WGS sequence"/>
</dbReference>
<accession>A0AAD6F954</accession>
<dbReference type="PROSITE" id="PS50181">
    <property type="entry name" value="FBOX"/>
    <property type="match status" value="1"/>
</dbReference>
<protein>
    <recommendedName>
        <fullName evidence="1">F-box domain-containing protein</fullName>
    </recommendedName>
</protein>
<keyword evidence="3" id="KW-1185">Reference proteome</keyword>
<reference evidence="2" key="1">
    <citation type="submission" date="2022-11" db="EMBL/GenBank/DDBJ databases">
        <title>Chromosome-level genome of Pogonophryne albipinna.</title>
        <authorList>
            <person name="Jo E."/>
        </authorList>
    </citation>
    <scope>NUCLEOTIDE SEQUENCE</scope>
    <source>
        <strain evidence="2">SGF0006</strain>
        <tissue evidence="2">Muscle</tissue>
    </source>
</reference>
<sequence length="462" mass="52643">MATAPKAVRYRAVRTFKRALKSPLIFLERLPLEILLKILSYLDVSALYTLSHVNKRFYQLANDNVLWEKIHKAEHRRKRNLKCDCTYELLQMMSRMELEDPPENFWKHQHLNSLIKYDTKTLKGHLGILNRHTGLPSRTKQVLRNLRVTWELTVSDQSGHKSTFEPSWCRFCETSVSLSWSGGGQLSDYKKISSLHLHGVRRIALNLPGLKTPGRRFLMLKLDMQAVAESMQIIGRDKLVELKLLQPGIIIGDQSSVAFVMFTLHFHRLVERSTNENPLCPILKPICNDVDPEHGLYGYQLHVALNDTTCDIMSENFSQLFCRKADISDGLMRPERHQSGQTHRSTRLCPAASVFPGAVSLCRANVQNCCVLSVTLVDFYQRKFWCVGSAVSVQLQETPLCYDYDAAQIPRTVQTEQCASSPQKRGTAALQVELRNTLPRPPVRATRGLRPGQFETIYASVP</sequence>
<dbReference type="CDD" id="cd22093">
    <property type="entry name" value="F-box_FBXO15"/>
    <property type="match status" value="1"/>
</dbReference>
<dbReference type="InterPro" id="IPR001810">
    <property type="entry name" value="F-box_dom"/>
</dbReference>
<dbReference type="SMART" id="SM00256">
    <property type="entry name" value="FBOX"/>
    <property type="match status" value="1"/>
</dbReference>
<dbReference type="SUPFAM" id="SSF81383">
    <property type="entry name" value="F-box domain"/>
    <property type="match status" value="1"/>
</dbReference>